<accession>A0ABY9X014</accession>
<dbReference type="EMBL" id="CP043494">
    <property type="protein sequence ID" value="WNG48742.1"/>
    <property type="molecule type" value="Genomic_DNA"/>
</dbReference>
<dbReference type="Gene3D" id="3.30.1330.40">
    <property type="entry name" value="RutC-like"/>
    <property type="match status" value="1"/>
</dbReference>
<reference evidence="1 2" key="1">
    <citation type="submission" date="2019-08" db="EMBL/GenBank/DDBJ databases">
        <title>Archangium and Cystobacter genomes.</title>
        <authorList>
            <person name="Chen I.-C.K."/>
            <person name="Wielgoss S."/>
        </authorList>
    </citation>
    <scope>NUCLEOTIDE SEQUENCE [LARGE SCALE GENOMIC DNA]</scope>
    <source>
        <strain evidence="1 2">Cbm 6</strain>
    </source>
</reference>
<protein>
    <submittedName>
        <fullName evidence="1">Uncharacterized protein</fullName>
    </submittedName>
</protein>
<evidence type="ECO:0000313" key="1">
    <source>
        <dbReference type="EMBL" id="WNG48742.1"/>
    </source>
</evidence>
<dbReference type="InterPro" id="IPR035959">
    <property type="entry name" value="RutC-like_sf"/>
</dbReference>
<keyword evidence="2" id="KW-1185">Reference proteome</keyword>
<name>A0ABY9X014_9BACT</name>
<evidence type="ECO:0000313" key="2">
    <source>
        <dbReference type="Proteomes" id="UP001611383"/>
    </source>
</evidence>
<dbReference type="SUPFAM" id="SSF55298">
    <property type="entry name" value="YjgF-like"/>
    <property type="match status" value="1"/>
</dbReference>
<organism evidence="1 2">
    <name type="scientific">Archangium minus</name>
    <dbReference type="NCBI Taxonomy" id="83450"/>
    <lineage>
        <taxon>Bacteria</taxon>
        <taxon>Pseudomonadati</taxon>
        <taxon>Myxococcota</taxon>
        <taxon>Myxococcia</taxon>
        <taxon>Myxococcales</taxon>
        <taxon>Cystobacterineae</taxon>
        <taxon>Archangiaceae</taxon>
        <taxon>Archangium</taxon>
    </lineage>
</organism>
<gene>
    <name evidence="1" type="ORF">F0U60_34965</name>
</gene>
<dbReference type="Proteomes" id="UP001611383">
    <property type="component" value="Chromosome"/>
</dbReference>
<proteinExistence type="predicted"/>
<sequence>MGTNSALRGASMAATAPANTVPQFLLYHVGGFPPGVNEMMVRLFRQHMPNHAHIWTSLGVAALGDPTMRVEIRVTAIVP</sequence>